<reference evidence="2 3" key="1">
    <citation type="submission" date="2024-04" db="EMBL/GenBank/DDBJ databases">
        <title>genome sequences of Mucor flavus KT1a and Helicostylum pulchrum KT1b strains isolated from the surface of a dry-aged beef.</title>
        <authorList>
            <person name="Toyotome T."/>
            <person name="Hosono M."/>
            <person name="Torimaru M."/>
            <person name="Fukuda K."/>
            <person name="Mikami N."/>
        </authorList>
    </citation>
    <scope>NUCLEOTIDE SEQUENCE [LARGE SCALE GENOMIC DNA]</scope>
    <source>
        <strain evidence="2 3">KT1a</strain>
    </source>
</reference>
<organism evidence="2 3">
    <name type="scientific">Mucor flavus</name>
    <dbReference type="NCBI Taxonomy" id="439312"/>
    <lineage>
        <taxon>Eukaryota</taxon>
        <taxon>Fungi</taxon>
        <taxon>Fungi incertae sedis</taxon>
        <taxon>Mucoromycota</taxon>
        <taxon>Mucoromycotina</taxon>
        <taxon>Mucoromycetes</taxon>
        <taxon>Mucorales</taxon>
        <taxon>Mucorineae</taxon>
        <taxon>Mucoraceae</taxon>
        <taxon>Mucor</taxon>
    </lineage>
</organism>
<gene>
    <name evidence="2" type="ORF">MFLAVUS_003538</name>
</gene>
<evidence type="ECO:0000313" key="3">
    <source>
        <dbReference type="Proteomes" id="UP001473302"/>
    </source>
</evidence>
<name>A0ABP9YTC5_9FUNG</name>
<feature type="compositionally biased region" description="Low complexity" evidence="1">
    <location>
        <begin position="441"/>
        <end position="457"/>
    </location>
</feature>
<feature type="region of interest" description="Disordered" evidence="1">
    <location>
        <begin position="426"/>
        <end position="457"/>
    </location>
</feature>
<proteinExistence type="predicted"/>
<protein>
    <submittedName>
        <fullName evidence="2">Uncharacterized protein</fullName>
    </submittedName>
</protein>
<keyword evidence="3" id="KW-1185">Reference proteome</keyword>
<dbReference type="Proteomes" id="UP001473302">
    <property type="component" value="Unassembled WGS sequence"/>
</dbReference>
<comment type="caution">
    <text evidence="2">The sequence shown here is derived from an EMBL/GenBank/DDBJ whole genome shotgun (WGS) entry which is preliminary data.</text>
</comment>
<evidence type="ECO:0000256" key="1">
    <source>
        <dbReference type="SAM" id="MobiDB-lite"/>
    </source>
</evidence>
<dbReference type="EMBL" id="BAABUK010000006">
    <property type="protein sequence ID" value="GAA5810119.1"/>
    <property type="molecule type" value="Genomic_DNA"/>
</dbReference>
<evidence type="ECO:0000313" key="2">
    <source>
        <dbReference type="EMBL" id="GAA5810119.1"/>
    </source>
</evidence>
<sequence length="544" mass="60121">MNWFNHFNGIFTQGFVTGSGTHSISGPLAVKGQWIAPNYGVNIKNPIDCNDNALSPLDKVGLILDAVSGIPVNIIVNGNIHVPPQSPLSVIQKSGYCTSDTTGHYGPVPFQDISNELDLIEKSLLSLPITLQLDAKGRLSKVSERTNQNYDKIEFGPCLYQTCTQFKDHQSDAGIILFNKSPWTGPVHSAYPNDSIIIFSIPVWENYMIYLTTDYITAGLQPCRAIFHFYPVKGNVKIPSTAEYTHGLFTILRDTSYIFAGLTMAPQAMIQDGSKGNFAGQIIGRTYQWANPANGTDILDYRDAGDASCQRNHICYIVPSNHSTSITTTNPTTTAITTFTIKPKSTETTTTTLTELKKETIFVTHTVQLWETKTTDITHYSTNTIHITDVTNVTFTSHIYPTDTTTTTFGLTATPICSFETSIWDPSTSSELVSSNDEKSMSSNSGNSSSNTVYSSTTPIRDATSISNIPTNKATVTISTSTTLNSHSINQNKQSSTNLISSTYLQSDEEEYWDNVQAIYADIWQKKAQENYYDYWNQQEQCPV</sequence>
<accession>A0ABP9YTC5</accession>